<evidence type="ECO:0000256" key="2">
    <source>
        <dbReference type="ARBA" id="ARBA00012513"/>
    </source>
</evidence>
<evidence type="ECO:0000256" key="12">
    <source>
        <dbReference type="ARBA" id="ARBA00047899"/>
    </source>
</evidence>
<comment type="caution">
    <text evidence="14">The sequence shown here is derived from an EMBL/GenBank/DDBJ whole genome shotgun (WGS) entry which is preliminary data.</text>
</comment>
<dbReference type="SMART" id="SM00220">
    <property type="entry name" value="S_TKc"/>
    <property type="match status" value="1"/>
</dbReference>
<evidence type="ECO:0000256" key="1">
    <source>
        <dbReference type="ARBA" id="ARBA00004162"/>
    </source>
</evidence>
<dbReference type="InterPro" id="IPR008271">
    <property type="entry name" value="Ser/Thr_kinase_AS"/>
</dbReference>
<evidence type="ECO:0000313" key="15">
    <source>
        <dbReference type="Proteomes" id="UP000287651"/>
    </source>
</evidence>
<evidence type="ECO:0000256" key="5">
    <source>
        <dbReference type="ARBA" id="ARBA00022679"/>
    </source>
</evidence>
<evidence type="ECO:0000256" key="6">
    <source>
        <dbReference type="ARBA" id="ARBA00022692"/>
    </source>
</evidence>
<protein>
    <recommendedName>
        <fullName evidence="2">non-specific serine/threonine protein kinase</fullName>
        <ecNumber evidence="2">2.7.11.1</ecNumber>
    </recommendedName>
</protein>
<sequence length="231" mass="25736">MEWTVRVKVAVGAARGIAYLHEDCHPRIIHRDIKSSNILLDYSFEAQVSDFGLARMAVDSNTHVTTRVMGTFGYLAPEYATSGKLTSNSDVYSFGVVLLELITGRKPVDTSQPVGDESLVEWARPLLIQALKDGDFGDLPDPRLDGNYNKDEMFRIIEIAAACTRHSSTMRPRMGQVVRALESLADLDINNGVQPGQSEVFDSSQQSEEIRMFQKMGFASQEHDSDYNQTN</sequence>
<dbReference type="InterPro" id="IPR047117">
    <property type="entry name" value="PERK1-13-like"/>
</dbReference>
<dbReference type="Pfam" id="PF00069">
    <property type="entry name" value="Pkinase"/>
    <property type="match status" value="1"/>
</dbReference>
<evidence type="ECO:0000256" key="7">
    <source>
        <dbReference type="ARBA" id="ARBA00022741"/>
    </source>
</evidence>
<keyword evidence="9" id="KW-0067">ATP-binding</keyword>
<name>A0A426ZJB9_ENSVE</name>
<evidence type="ECO:0000313" key="14">
    <source>
        <dbReference type="EMBL" id="RRT64077.1"/>
    </source>
</evidence>
<dbReference type="GO" id="GO:0005524">
    <property type="term" value="F:ATP binding"/>
    <property type="evidence" value="ECO:0007669"/>
    <property type="project" value="UniProtKB-KW"/>
</dbReference>
<dbReference type="PANTHER" id="PTHR47982:SF32">
    <property type="entry name" value="NON-SPECIFIC SERINE_THREONINE PROTEIN KINASE"/>
    <property type="match status" value="1"/>
</dbReference>
<keyword evidence="3" id="KW-1003">Cell membrane</keyword>
<organism evidence="14 15">
    <name type="scientific">Ensete ventricosum</name>
    <name type="common">Abyssinian banana</name>
    <name type="synonym">Musa ensete</name>
    <dbReference type="NCBI Taxonomy" id="4639"/>
    <lineage>
        <taxon>Eukaryota</taxon>
        <taxon>Viridiplantae</taxon>
        <taxon>Streptophyta</taxon>
        <taxon>Embryophyta</taxon>
        <taxon>Tracheophyta</taxon>
        <taxon>Spermatophyta</taxon>
        <taxon>Magnoliopsida</taxon>
        <taxon>Liliopsida</taxon>
        <taxon>Zingiberales</taxon>
        <taxon>Musaceae</taxon>
        <taxon>Ensete</taxon>
    </lineage>
</organism>
<dbReference type="PANTHER" id="PTHR47982">
    <property type="entry name" value="PROLINE-RICH RECEPTOR-LIKE PROTEIN KINASE PERK4"/>
    <property type="match status" value="1"/>
</dbReference>
<dbReference type="SUPFAM" id="SSF56112">
    <property type="entry name" value="Protein kinase-like (PK-like)"/>
    <property type="match status" value="1"/>
</dbReference>
<dbReference type="Proteomes" id="UP000287651">
    <property type="component" value="Unassembled WGS sequence"/>
</dbReference>
<comment type="catalytic activity">
    <reaction evidence="12">
        <text>L-threonyl-[protein] + ATP = O-phospho-L-threonyl-[protein] + ADP + H(+)</text>
        <dbReference type="Rhea" id="RHEA:46608"/>
        <dbReference type="Rhea" id="RHEA-COMP:11060"/>
        <dbReference type="Rhea" id="RHEA-COMP:11605"/>
        <dbReference type="ChEBI" id="CHEBI:15378"/>
        <dbReference type="ChEBI" id="CHEBI:30013"/>
        <dbReference type="ChEBI" id="CHEBI:30616"/>
        <dbReference type="ChEBI" id="CHEBI:61977"/>
        <dbReference type="ChEBI" id="CHEBI:456216"/>
        <dbReference type="EC" id="2.7.11.1"/>
    </reaction>
</comment>
<evidence type="ECO:0000256" key="3">
    <source>
        <dbReference type="ARBA" id="ARBA00022475"/>
    </source>
</evidence>
<dbReference type="PROSITE" id="PS00108">
    <property type="entry name" value="PROTEIN_KINASE_ST"/>
    <property type="match status" value="1"/>
</dbReference>
<evidence type="ECO:0000256" key="11">
    <source>
        <dbReference type="ARBA" id="ARBA00023136"/>
    </source>
</evidence>
<keyword evidence="7" id="KW-0547">Nucleotide-binding</keyword>
<comment type="catalytic activity">
    <reaction evidence="13">
        <text>L-seryl-[protein] + ATP = O-phospho-L-seryl-[protein] + ADP + H(+)</text>
        <dbReference type="Rhea" id="RHEA:17989"/>
        <dbReference type="Rhea" id="RHEA-COMP:9863"/>
        <dbReference type="Rhea" id="RHEA-COMP:11604"/>
        <dbReference type="ChEBI" id="CHEBI:15378"/>
        <dbReference type="ChEBI" id="CHEBI:29999"/>
        <dbReference type="ChEBI" id="CHEBI:30616"/>
        <dbReference type="ChEBI" id="CHEBI:83421"/>
        <dbReference type="ChEBI" id="CHEBI:456216"/>
        <dbReference type="EC" id="2.7.11.1"/>
    </reaction>
</comment>
<keyword evidence="4" id="KW-0723">Serine/threonine-protein kinase</keyword>
<dbReference type="EC" id="2.7.11.1" evidence="2"/>
<evidence type="ECO:0000256" key="13">
    <source>
        <dbReference type="ARBA" id="ARBA00048679"/>
    </source>
</evidence>
<keyword evidence="6" id="KW-0812">Transmembrane</keyword>
<keyword evidence="8" id="KW-0418">Kinase</keyword>
<evidence type="ECO:0000256" key="10">
    <source>
        <dbReference type="ARBA" id="ARBA00022989"/>
    </source>
</evidence>
<dbReference type="Gene3D" id="1.10.510.10">
    <property type="entry name" value="Transferase(Phosphotransferase) domain 1"/>
    <property type="match status" value="1"/>
</dbReference>
<dbReference type="InterPro" id="IPR000719">
    <property type="entry name" value="Prot_kinase_dom"/>
</dbReference>
<dbReference type="EMBL" id="AMZH03006338">
    <property type="protein sequence ID" value="RRT64077.1"/>
    <property type="molecule type" value="Genomic_DNA"/>
</dbReference>
<keyword evidence="11" id="KW-0472">Membrane</keyword>
<dbReference type="GO" id="GO:0005886">
    <property type="term" value="C:plasma membrane"/>
    <property type="evidence" value="ECO:0007669"/>
    <property type="project" value="UniProtKB-SubCell"/>
</dbReference>
<dbReference type="FunFam" id="1.10.510.10:FF:000173">
    <property type="entry name" value="proline-rich receptor-like protein kinase PERK8"/>
    <property type="match status" value="1"/>
</dbReference>
<evidence type="ECO:0000256" key="8">
    <source>
        <dbReference type="ARBA" id="ARBA00022777"/>
    </source>
</evidence>
<reference evidence="14 15" key="1">
    <citation type="journal article" date="2014" name="Agronomy (Basel)">
        <title>A Draft Genome Sequence for Ensete ventricosum, the Drought-Tolerant Tree Against Hunger.</title>
        <authorList>
            <person name="Harrison J."/>
            <person name="Moore K.A."/>
            <person name="Paszkiewicz K."/>
            <person name="Jones T."/>
            <person name="Grant M."/>
            <person name="Ambacheew D."/>
            <person name="Muzemil S."/>
            <person name="Studholme D.J."/>
        </authorList>
    </citation>
    <scope>NUCLEOTIDE SEQUENCE [LARGE SCALE GENOMIC DNA]</scope>
</reference>
<evidence type="ECO:0000256" key="4">
    <source>
        <dbReference type="ARBA" id="ARBA00022527"/>
    </source>
</evidence>
<dbReference type="GO" id="GO:0004674">
    <property type="term" value="F:protein serine/threonine kinase activity"/>
    <property type="evidence" value="ECO:0007669"/>
    <property type="project" value="UniProtKB-KW"/>
</dbReference>
<comment type="subcellular location">
    <subcellularLocation>
        <location evidence="1">Cell membrane</location>
        <topology evidence="1">Single-pass membrane protein</topology>
    </subcellularLocation>
</comment>
<keyword evidence="10" id="KW-1133">Transmembrane helix</keyword>
<gene>
    <name evidence="14" type="ORF">B296_00036684</name>
</gene>
<dbReference type="PROSITE" id="PS50011">
    <property type="entry name" value="PROTEIN_KINASE_DOM"/>
    <property type="match status" value="1"/>
</dbReference>
<accession>A0A426ZJB9</accession>
<dbReference type="InterPro" id="IPR011009">
    <property type="entry name" value="Kinase-like_dom_sf"/>
</dbReference>
<proteinExistence type="predicted"/>
<evidence type="ECO:0000256" key="9">
    <source>
        <dbReference type="ARBA" id="ARBA00022840"/>
    </source>
</evidence>
<dbReference type="AlphaFoldDB" id="A0A426ZJB9"/>
<keyword evidence="5" id="KW-0808">Transferase</keyword>